<dbReference type="Pfam" id="PF14223">
    <property type="entry name" value="Retrotran_gag_2"/>
    <property type="match status" value="1"/>
</dbReference>
<dbReference type="Proteomes" id="UP001231189">
    <property type="component" value="Unassembled WGS sequence"/>
</dbReference>
<accession>A0AAD8RGC2</accession>
<dbReference type="PANTHER" id="PTHR47481">
    <property type="match status" value="1"/>
</dbReference>
<evidence type="ECO:0008006" key="4">
    <source>
        <dbReference type="Google" id="ProtNLM"/>
    </source>
</evidence>
<keyword evidence="3" id="KW-1185">Reference proteome</keyword>
<proteinExistence type="predicted"/>
<organism evidence="2 3">
    <name type="scientific">Lolium multiflorum</name>
    <name type="common">Italian ryegrass</name>
    <name type="synonym">Lolium perenne subsp. multiflorum</name>
    <dbReference type="NCBI Taxonomy" id="4521"/>
    <lineage>
        <taxon>Eukaryota</taxon>
        <taxon>Viridiplantae</taxon>
        <taxon>Streptophyta</taxon>
        <taxon>Embryophyta</taxon>
        <taxon>Tracheophyta</taxon>
        <taxon>Spermatophyta</taxon>
        <taxon>Magnoliopsida</taxon>
        <taxon>Liliopsida</taxon>
        <taxon>Poales</taxon>
        <taxon>Poaceae</taxon>
        <taxon>BOP clade</taxon>
        <taxon>Pooideae</taxon>
        <taxon>Poodae</taxon>
        <taxon>Poeae</taxon>
        <taxon>Poeae Chloroplast Group 2 (Poeae type)</taxon>
        <taxon>Loliodinae</taxon>
        <taxon>Loliinae</taxon>
        <taxon>Lolium</taxon>
    </lineage>
</organism>
<protein>
    <recommendedName>
        <fullName evidence="4">Retrotransposon Copia-like N-terminal domain-containing protein</fullName>
    </recommendedName>
</protein>
<dbReference type="EMBL" id="JAUUTY010000006">
    <property type="protein sequence ID" value="KAK1620266.1"/>
    <property type="molecule type" value="Genomic_DNA"/>
</dbReference>
<gene>
    <name evidence="2" type="ORF">QYE76_025783</name>
</gene>
<evidence type="ECO:0000313" key="2">
    <source>
        <dbReference type="EMBL" id="KAK1620266.1"/>
    </source>
</evidence>
<name>A0AAD8RGC2_LOLMU</name>
<comment type="caution">
    <text evidence="2">The sequence shown here is derived from an EMBL/GenBank/DDBJ whole genome shotgun (WGS) entry which is preliminary data.</text>
</comment>
<dbReference type="AlphaFoldDB" id="A0AAD8RGC2"/>
<reference evidence="2" key="1">
    <citation type="submission" date="2023-07" db="EMBL/GenBank/DDBJ databases">
        <title>A chromosome-level genome assembly of Lolium multiflorum.</title>
        <authorList>
            <person name="Chen Y."/>
            <person name="Copetti D."/>
            <person name="Kolliker R."/>
            <person name="Studer B."/>
        </authorList>
    </citation>
    <scope>NUCLEOTIDE SEQUENCE</scope>
    <source>
        <strain evidence="2">02402/16</strain>
        <tissue evidence="2">Leaf</tissue>
    </source>
</reference>
<evidence type="ECO:0000256" key="1">
    <source>
        <dbReference type="SAM" id="MobiDB-lite"/>
    </source>
</evidence>
<feature type="compositionally biased region" description="Low complexity" evidence="1">
    <location>
        <begin position="282"/>
        <end position="306"/>
    </location>
</feature>
<sequence>MASSSTSSGTTTIGAPPAMKLTRENFLYWQTQVLPTLRGARVMGLLEGTDAAPSETLEVEDENKKKISVSNPAYDTWVTKDQQVVSFLVNSLSEDVLPHVFGLHHAVDVWRALHNMYSTQSKSRVSTLRGALTNTKKLDMTAQQYITKMKGFASELAAAGKTVDDDELKDYILNGLDGSFNSLVAAINAVPSTSLNDMCSQLLSYEPHQNSEETAANNTSNNATDQSNNTAENASTSSDPEADSGQKSPLDHVLPDSPAPGSTDRAASGPHQSAGAPSRLETSSAPASASASQSSAATSLRSPSTAEPGRVSLPVFFC</sequence>
<feature type="compositionally biased region" description="Low complexity" evidence="1">
    <location>
        <begin position="212"/>
        <end position="238"/>
    </location>
</feature>
<evidence type="ECO:0000313" key="3">
    <source>
        <dbReference type="Proteomes" id="UP001231189"/>
    </source>
</evidence>
<dbReference type="PANTHER" id="PTHR47481:SF31">
    <property type="entry name" value="OS01G0873500 PROTEIN"/>
    <property type="match status" value="1"/>
</dbReference>
<feature type="region of interest" description="Disordered" evidence="1">
    <location>
        <begin position="208"/>
        <end position="318"/>
    </location>
</feature>